<sequence>MSGREDLTVAVDRLATMSSRADGTAYLSPWPLRDLRELAAELGLRGVGGLRKADLVERLVEHTIGYRLTSTALRQR</sequence>
<evidence type="ECO:0000259" key="1">
    <source>
        <dbReference type="Pfam" id="PF07498"/>
    </source>
</evidence>
<dbReference type="AlphaFoldDB" id="A0A6M1LD68"/>
<protein>
    <recommendedName>
        <fullName evidence="1">Rho termination factor-like N-terminal domain-containing protein</fullName>
    </recommendedName>
</protein>
<dbReference type="Proteomes" id="UP000478148">
    <property type="component" value="Unassembled WGS sequence"/>
</dbReference>
<evidence type="ECO:0000313" key="2">
    <source>
        <dbReference type="EMBL" id="NGM16139.1"/>
    </source>
</evidence>
<dbReference type="SUPFAM" id="SSF68912">
    <property type="entry name" value="Rho N-terminal domain-like"/>
    <property type="match status" value="1"/>
</dbReference>
<organism evidence="2 3">
    <name type="scientific">Verrucosispora sioxanthis</name>
    <dbReference type="NCBI Taxonomy" id="2499994"/>
    <lineage>
        <taxon>Bacteria</taxon>
        <taxon>Bacillati</taxon>
        <taxon>Actinomycetota</taxon>
        <taxon>Actinomycetes</taxon>
        <taxon>Micromonosporales</taxon>
        <taxon>Micromonosporaceae</taxon>
        <taxon>Micromonospora</taxon>
    </lineage>
</organism>
<dbReference type="EMBL" id="SAIY01000013">
    <property type="protein sequence ID" value="NGM16139.1"/>
    <property type="molecule type" value="Genomic_DNA"/>
</dbReference>
<dbReference type="Pfam" id="PF07498">
    <property type="entry name" value="Rho_N"/>
    <property type="match status" value="1"/>
</dbReference>
<feature type="domain" description="Rho termination factor-like N-terminal" evidence="1">
    <location>
        <begin position="31"/>
        <end position="60"/>
    </location>
</feature>
<comment type="caution">
    <text evidence="2">The sequence shown here is derived from an EMBL/GenBank/DDBJ whole genome shotgun (WGS) entry which is preliminary data.</text>
</comment>
<gene>
    <name evidence="2" type="ORF">ENC19_27660</name>
</gene>
<dbReference type="GO" id="GO:0006353">
    <property type="term" value="P:DNA-templated transcription termination"/>
    <property type="evidence" value="ECO:0007669"/>
    <property type="project" value="InterPro"/>
</dbReference>
<dbReference type="RefSeq" id="WP_164449993.1">
    <property type="nucleotide sequence ID" value="NZ_SAIY01000013.1"/>
</dbReference>
<dbReference type="InterPro" id="IPR011112">
    <property type="entry name" value="Rho-like_N"/>
</dbReference>
<reference evidence="2 3" key="1">
    <citation type="submission" date="2020-02" db="EMBL/GenBank/DDBJ databases">
        <title>Draft Genome Sequence of Verrucosispora sp. Strain CWR15, Isolated from Gulf of Mexico Sponge.</title>
        <authorList>
            <person name="Kennedy S.J."/>
            <person name="Cella E."/>
            <person name="Azarian T."/>
            <person name="Baker B.J."/>
            <person name="Shaw L.N."/>
        </authorList>
    </citation>
    <scope>NUCLEOTIDE SEQUENCE [LARGE SCALE GENOMIC DNA]</scope>
    <source>
        <strain evidence="2 3">CWR15</strain>
    </source>
</reference>
<dbReference type="InterPro" id="IPR036269">
    <property type="entry name" value="Rho_N_sf"/>
</dbReference>
<proteinExistence type="predicted"/>
<keyword evidence="3" id="KW-1185">Reference proteome</keyword>
<name>A0A6M1LD68_9ACTN</name>
<evidence type="ECO:0000313" key="3">
    <source>
        <dbReference type="Proteomes" id="UP000478148"/>
    </source>
</evidence>
<accession>A0A6M1LD68</accession>